<dbReference type="Proteomes" id="UP000295601">
    <property type="component" value="Unassembled WGS sequence"/>
</dbReference>
<comment type="similarity">
    <text evidence="1">In the C-terminal section; belongs to the class-I pyridoxal-phosphate-dependent aminotransferase family.</text>
</comment>
<keyword evidence="8" id="KW-1185">Reference proteome</keyword>
<dbReference type="Pfam" id="PF00392">
    <property type="entry name" value="GntR"/>
    <property type="match status" value="1"/>
</dbReference>
<dbReference type="SUPFAM" id="SSF46785">
    <property type="entry name" value="Winged helix' DNA-binding domain"/>
    <property type="match status" value="1"/>
</dbReference>
<keyword evidence="4" id="KW-0238">DNA-binding</keyword>
<dbReference type="OrthoDB" id="9802328at2"/>
<dbReference type="PANTHER" id="PTHR46577">
    <property type="entry name" value="HTH-TYPE TRANSCRIPTIONAL REGULATORY PROTEIN GABR"/>
    <property type="match status" value="1"/>
</dbReference>
<dbReference type="GO" id="GO:0003700">
    <property type="term" value="F:DNA-binding transcription factor activity"/>
    <property type="evidence" value="ECO:0007669"/>
    <property type="project" value="InterPro"/>
</dbReference>
<dbReference type="GO" id="GO:0030170">
    <property type="term" value="F:pyridoxal phosphate binding"/>
    <property type="evidence" value="ECO:0007669"/>
    <property type="project" value="InterPro"/>
</dbReference>
<dbReference type="InterPro" id="IPR051446">
    <property type="entry name" value="HTH_trans_reg/aminotransferase"/>
</dbReference>
<dbReference type="InterPro" id="IPR036388">
    <property type="entry name" value="WH-like_DNA-bd_sf"/>
</dbReference>
<dbReference type="PROSITE" id="PS50949">
    <property type="entry name" value="HTH_GNTR"/>
    <property type="match status" value="1"/>
</dbReference>
<sequence length="468" mass="48914">MNESSTDRIVAGLRAWIAQSAPGTRLPSSRALAAEYGASPVTVQRAMHTLTGLGLIDTKPGVGTFVRRPPVTHPADYSWQTGALGPAIPAPQALPESQRDVVPGSIELHSGYPCPALLPGPIVQAASVRAARTHHALTRAPAAGVPELQAWFAAEVSAGSAAPHAARDAIIVPGTQNALGSVFRALVGQGGALVIESPSYWGALLAAAQLGITLVPIATTPAGPDPAELDRALRDSGARAFYAQPTFANPLGGSWSPERGRAILATLREHGAFLIEDDWARDFAIDHAPAPLARDDAEGRVVYVRSLTKSLSPAIRIGAVVARGPARDRILADRAADSMYVSPLLQATALDVVTSSGWRSHLRALPEQLRGRRDLLLASLAKHTPSAHVAALPQGGLNVWLRLPDGVDARATARACASSGVALAAGDAWFPTEPSGPYLRLNFAGPEPERFPEAAAILEGVLQDQLRG</sequence>
<dbReference type="InterPro" id="IPR015421">
    <property type="entry name" value="PyrdxlP-dep_Trfase_major"/>
</dbReference>
<accession>A0A4R6RZG1</accession>
<dbReference type="AlphaFoldDB" id="A0A4R6RZG1"/>
<dbReference type="RefSeq" id="WP_133616744.1">
    <property type="nucleotide sequence ID" value="NZ_SNYA01000004.1"/>
</dbReference>
<dbReference type="PANTHER" id="PTHR46577:SF1">
    <property type="entry name" value="HTH-TYPE TRANSCRIPTIONAL REGULATORY PROTEIN GABR"/>
    <property type="match status" value="1"/>
</dbReference>
<reference evidence="7 8" key="1">
    <citation type="submission" date="2019-03" db="EMBL/GenBank/DDBJ databases">
        <title>Genomic analyses of the natural microbiome of Caenorhabditis elegans.</title>
        <authorList>
            <person name="Samuel B."/>
        </authorList>
    </citation>
    <scope>NUCLEOTIDE SEQUENCE [LARGE SCALE GENOMIC DNA]</scope>
    <source>
        <strain evidence="7 8">JUb18</strain>
    </source>
</reference>
<dbReference type="InterPro" id="IPR036390">
    <property type="entry name" value="WH_DNA-bd_sf"/>
</dbReference>
<dbReference type="InterPro" id="IPR004839">
    <property type="entry name" value="Aminotransferase_I/II_large"/>
</dbReference>
<keyword evidence="3" id="KW-0805">Transcription regulation</keyword>
<evidence type="ECO:0000256" key="1">
    <source>
        <dbReference type="ARBA" id="ARBA00005384"/>
    </source>
</evidence>
<dbReference type="Pfam" id="PF00155">
    <property type="entry name" value="Aminotran_1_2"/>
    <property type="match status" value="1"/>
</dbReference>
<dbReference type="Gene3D" id="1.10.10.10">
    <property type="entry name" value="Winged helix-like DNA-binding domain superfamily/Winged helix DNA-binding domain"/>
    <property type="match status" value="1"/>
</dbReference>
<organism evidence="7 8">
    <name type="scientific">Leucobacter luti</name>
    <dbReference type="NCBI Taxonomy" id="340320"/>
    <lineage>
        <taxon>Bacteria</taxon>
        <taxon>Bacillati</taxon>
        <taxon>Actinomycetota</taxon>
        <taxon>Actinomycetes</taxon>
        <taxon>Micrococcales</taxon>
        <taxon>Microbacteriaceae</taxon>
        <taxon>Leucobacter</taxon>
    </lineage>
</organism>
<name>A0A4R6RZG1_9MICO</name>
<dbReference type="InterPro" id="IPR015422">
    <property type="entry name" value="PyrdxlP-dep_Trfase_small"/>
</dbReference>
<dbReference type="SUPFAM" id="SSF53383">
    <property type="entry name" value="PLP-dependent transferases"/>
    <property type="match status" value="1"/>
</dbReference>
<dbReference type="CDD" id="cd00609">
    <property type="entry name" value="AAT_like"/>
    <property type="match status" value="1"/>
</dbReference>
<dbReference type="EMBL" id="SNYA01000004">
    <property type="protein sequence ID" value="TDP92589.1"/>
    <property type="molecule type" value="Genomic_DNA"/>
</dbReference>
<protein>
    <submittedName>
        <fullName evidence="7">GntR family transcriptional regulator</fullName>
    </submittedName>
</protein>
<proteinExistence type="inferred from homology"/>
<keyword evidence="2" id="KW-0663">Pyridoxal phosphate</keyword>
<evidence type="ECO:0000256" key="2">
    <source>
        <dbReference type="ARBA" id="ARBA00022898"/>
    </source>
</evidence>
<dbReference type="CDD" id="cd07377">
    <property type="entry name" value="WHTH_GntR"/>
    <property type="match status" value="1"/>
</dbReference>
<evidence type="ECO:0000313" key="8">
    <source>
        <dbReference type="Proteomes" id="UP000295601"/>
    </source>
</evidence>
<feature type="domain" description="HTH gntR-type" evidence="6">
    <location>
        <begin position="1"/>
        <end position="69"/>
    </location>
</feature>
<evidence type="ECO:0000313" key="7">
    <source>
        <dbReference type="EMBL" id="TDP92589.1"/>
    </source>
</evidence>
<dbReference type="SMART" id="SM00345">
    <property type="entry name" value="HTH_GNTR"/>
    <property type="match status" value="1"/>
</dbReference>
<dbReference type="InterPro" id="IPR015424">
    <property type="entry name" value="PyrdxlP-dep_Trfase"/>
</dbReference>
<evidence type="ECO:0000259" key="6">
    <source>
        <dbReference type="PROSITE" id="PS50949"/>
    </source>
</evidence>
<comment type="caution">
    <text evidence="7">The sequence shown here is derived from an EMBL/GenBank/DDBJ whole genome shotgun (WGS) entry which is preliminary data.</text>
</comment>
<dbReference type="GO" id="GO:0003677">
    <property type="term" value="F:DNA binding"/>
    <property type="evidence" value="ECO:0007669"/>
    <property type="project" value="UniProtKB-KW"/>
</dbReference>
<keyword evidence="5" id="KW-0804">Transcription</keyword>
<dbReference type="Gene3D" id="3.40.640.10">
    <property type="entry name" value="Type I PLP-dependent aspartate aminotransferase-like (Major domain)"/>
    <property type="match status" value="1"/>
</dbReference>
<evidence type="ECO:0000256" key="4">
    <source>
        <dbReference type="ARBA" id="ARBA00023125"/>
    </source>
</evidence>
<evidence type="ECO:0000256" key="5">
    <source>
        <dbReference type="ARBA" id="ARBA00023163"/>
    </source>
</evidence>
<dbReference type="InterPro" id="IPR000524">
    <property type="entry name" value="Tscrpt_reg_HTH_GntR"/>
</dbReference>
<dbReference type="Gene3D" id="3.90.1150.10">
    <property type="entry name" value="Aspartate Aminotransferase, domain 1"/>
    <property type="match status" value="1"/>
</dbReference>
<gene>
    <name evidence="7" type="ORF">EDF62_1805</name>
</gene>
<evidence type="ECO:0000256" key="3">
    <source>
        <dbReference type="ARBA" id="ARBA00023015"/>
    </source>
</evidence>